<dbReference type="Ensembl" id="ENSPCET00000002017.1">
    <property type="protein sequence ID" value="ENSPCEP00000001955.1"/>
    <property type="gene ID" value="ENSPCEG00000001624.1"/>
</dbReference>
<accession>A0A8C8R9N4</accession>
<organism evidence="3 4">
    <name type="scientific">Pelusios castaneus</name>
    <name type="common">West African mud turtle</name>
    <dbReference type="NCBI Taxonomy" id="367368"/>
    <lineage>
        <taxon>Eukaryota</taxon>
        <taxon>Metazoa</taxon>
        <taxon>Chordata</taxon>
        <taxon>Craniata</taxon>
        <taxon>Vertebrata</taxon>
        <taxon>Euteleostomi</taxon>
        <taxon>Archelosauria</taxon>
        <taxon>Testudinata</taxon>
        <taxon>Testudines</taxon>
        <taxon>Pleurodira</taxon>
        <taxon>Pelomedusidae</taxon>
        <taxon>Pelusios</taxon>
    </lineage>
</organism>
<keyword evidence="4" id="KW-1185">Reference proteome</keyword>
<keyword evidence="1" id="KW-0812">Transmembrane</keyword>
<dbReference type="Proteomes" id="UP000694393">
    <property type="component" value="Unplaced"/>
</dbReference>
<dbReference type="PANTHER" id="PTHR39232">
    <property type="entry name" value="TESTIS-EXPRESSED PROTEIN 50"/>
    <property type="match status" value="1"/>
</dbReference>
<reference evidence="3" key="2">
    <citation type="submission" date="2025-09" db="UniProtKB">
        <authorList>
            <consortium name="Ensembl"/>
        </authorList>
    </citation>
    <scope>IDENTIFICATION</scope>
</reference>
<keyword evidence="2" id="KW-0732">Signal</keyword>
<keyword evidence="1" id="KW-1133">Transmembrane helix</keyword>
<feature type="transmembrane region" description="Helical" evidence="1">
    <location>
        <begin position="79"/>
        <end position="101"/>
    </location>
</feature>
<evidence type="ECO:0000256" key="2">
    <source>
        <dbReference type="SAM" id="SignalP"/>
    </source>
</evidence>
<evidence type="ECO:0000313" key="3">
    <source>
        <dbReference type="Ensembl" id="ENSPCEP00000001955.1"/>
    </source>
</evidence>
<feature type="signal peptide" evidence="2">
    <location>
        <begin position="1"/>
        <end position="25"/>
    </location>
</feature>
<protein>
    <submittedName>
        <fullName evidence="3">Testis expressed 50</fullName>
    </submittedName>
</protein>
<keyword evidence="1" id="KW-0472">Membrane</keyword>
<sequence>MFSQGFSLVFPIWIVVLFQDSLCLCDRPSWARVGWEILPEDLEQLKLGIQLHSSCLPYPLDQVSHYFTILEISKGCLKVLYGSCTLILFLCCSVTSLSGFVRKSVRLYKPSRSQSLTPFLHLMLCRLVANTSVMMEYLKHICHHHGKEARHQKLSKKRKTEEIEDEEIFPIYPQLV</sequence>
<dbReference type="AlphaFoldDB" id="A0A8C8R9N4"/>
<evidence type="ECO:0000256" key="1">
    <source>
        <dbReference type="SAM" id="Phobius"/>
    </source>
</evidence>
<reference evidence="3" key="1">
    <citation type="submission" date="2025-08" db="UniProtKB">
        <authorList>
            <consortium name="Ensembl"/>
        </authorList>
    </citation>
    <scope>IDENTIFICATION</scope>
</reference>
<feature type="chain" id="PRO_5034121126" evidence="2">
    <location>
        <begin position="26"/>
        <end position="176"/>
    </location>
</feature>
<proteinExistence type="predicted"/>
<dbReference type="PANTHER" id="PTHR39232:SF1">
    <property type="entry name" value="TESTIS-EXPRESSED PROTEIN 50"/>
    <property type="match status" value="1"/>
</dbReference>
<dbReference type="InterPro" id="IPR038833">
    <property type="entry name" value="TEX50"/>
</dbReference>
<evidence type="ECO:0000313" key="4">
    <source>
        <dbReference type="Proteomes" id="UP000694393"/>
    </source>
</evidence>
<name>A0A8C8R9N4_9SAUR</name>